<evidence type="ECO:0000313" key="3">
    <source>
        <dbReference type="EMBL" id="QDT42791.1"/>
    </source>
</evidence>
<feature type="transmembrane region" description="Helical" evidence="2">
    <location>
        <begin position="21"/>
        <end position="45"/>
    </location>
</feature>
<reference evidence="3 4" key="1">
    <citation type="submission" date="2019-02" db="EMBL/GenBank/DDBJ databases">
        <title>Deep-cultivation of Planctomycetes and their phenomic and genomic characterization uncovers novel biology.</title>
        <authorList>
            <person name="Wiegand S."/>
            <person name="Jogler M."/>
            <person name="Boedeker C."/>
            <person name="Pinto D."/>
            <person name="Vollmers J."/>
            <person name="Rivas-Marin E."/>
            <person name="Kohn T."/>
            <person name="Peeters S.H."/>
            <person name="Heuer A."/>
            <person name="Rast P."/>
            <person name="Oberbeckmann S."/>
            <person name="Bunk B."/>
            <person name="Jeske O."/>
            <person name="Meyerdierks A."/>
            <person name="Storesund J.E."/>
            <person name="Kallscheuer N."/>
            <person name="Luecker S."/>
            <person name="Lage O.M."/>
            <person name="Pohl T."/>
            <person name="Merkel B.J."/>
            <person name="Hornburger P."/>
            <person name="Mueller R.-W."/>
            <person name="Bruemmer F."/>
            <person name="Labrenz M."/>
            <person name="Spormann A.M."/>
            <person name="Op den Camp H."/>
            <person name="Overmann J."/>
            <person name="Amann R."/>
            <person name="Jetten M.S.M."/>
            <person name="Mascher T."/>
            <person name="Medema M.H."/>
            <person name="Devos D.P."/>
            <person name="Kaster A.-K."/>
            <person name="Ovreas L."/>
            <person name="Rohde M."/>
            <person name="Galperin M.Y."/>
            <person name="Jogler C."/>
        </authorList>
    </citation>
    <scope>NUCLEOTIDE SEQUENCE [LARGE SCALE GENOMIC DNA]</scope>
    <source>
        <strain evidence="3 4">Pan241w</strain>
    </source>
</reference>
<organism evidence="3 4">
    <name type="scientific">Gimesia alba</name>
    <dbReference type="NCBI Taxonomy" id="2527973"/>
    <lineage>
        <taxon>Bacteria</taxon>
        <taxon>Pseudomonadati</taxon>
        <taxon>Planctomycetota</taxon>
        <taxon>Planctomycetia</taxon>
        <taxon>Planctomycetales</taxon>
        <taxon>Planctomycetaceae</taxon>
        <taxon>Gimesia</taxon>
    </lineage>
</organism>
<proteinExistence type="predicted"/>
<dbReference type="Proteomes" id="UP000317171">
    <property type="component" value="Chromosome"/>
</dbReference>
<name>A0A517RFY2_9PLAN</name>
<feature type="region of interest" description="Disordered" evidence="1">
    <location>
        <begin position="83"/>
        <end position="109"/>
    </location>
</feature>
<gene>
    <name evidence="3" type="ORF">Pan241w_28800</name>
</gene>
<dbReference type="OrthoDB" id="9906055at2"/>
<accession>A0A517RFY2</accession>
<dbReference type="EMBL" id="CP036269">
    <property type="protein sequence ID" value="QDT42791.1"/>
    <property type="molecule type" value="Genomic_DNA"/>
</dbReference>
<dbReference type="KEGG" id="gaz:Pan241w_28800"/>
<evidence type="ECO:0000256" key="2">
    <source>
        <dbReference type="SAM" id="Phobius"/>
    </source>
</evidence>
<evidence type="ECO:0000313" key="4">
    <source>
        <dbReference type="Proteomes" id="UP000317171"/>
    </source>
</evidence>
<keyword evidence="2" id="KW-1133">Transmembrane helix</keyword>
<dbReference type="RefSeq" id="WP_145216610.1">
    <property type="nucleotide sequence ID" value="NZ_CP036269.1"/>
</dbReference>
<keyword evidence="4" id="KW-1185">Reference proteome</keyword>
<evidence type="ECO:0000256" key="1">
    <source>
        <dbReference type="SAM" id="MobiDB-lite"/>
    </source>
</evidence>
<dbReference type="AlphaFoldDB" id="A0A517RFY2"/>
<keyword evidence="2" id="KW-0812">Transmembrane</keyword>
<keyword evidence="2" id="KW-0472">Membrane</keyword>
<protein>
    <submittedName>
        <fullName evidence="3">Uncharacterized protein</fullName>
    </submittedName>
</protein>
<sequence length="173" mass="18656">MSSHLVSAKPDLKERARRNRIPRAVCVNLLCLFYLISNTGIVPLLDQGKQCRCAVQVKTDSGCCCINSTLKKKSTASKSCCKTKTQTARDCCSHKQKTAPQSKSDKSESNSCQISSHCGCGNSSSQGLHTIAPRDLNSRPVLSSADHLELPLTIGDDLPVTLAFSPETPPPQQ</sequence>